<dbReference type="SUPFAM" id="SSF54999">
    <property type="entry name" value="Ribosomal protein S10"/>
    <property type="match status" value="1"/>
</dbReference>
<dbReference type="InterPro" id="IPR027486">
    <property type="entry name" value="Ribosomal_uS10_dom"/>
</dbReference>
<sequence length="206" mass="22442">MIFGEWSCPSGDEMSMEGDTGLSLVSSRLSQPAPAIGRRLSALPPFVFRRRLSPSTTFEATAAPKSNKVSKITGKDAEVKASNGKTIMGRKSYAEFVMKLNMASSPEVVVSFFLEMSNVVKARADEPTKPGLEEPQEHIHKSRITLSSKNVKNLEKVCADLVRSAKDKRLRVNGPVRMPTKVLRASSRLHEVGTLAQVASNNRDGG</sequence>
<keyword evidence="3" id="KW-0687">Ribonucleoprotein</keyword>
<feature type="domain" description="Small ribosomal subunit protein uS10" evidence="4">
    <location>
        <begin position="143"/>
        <end position="185"/>
    </location>
</feature>
<reference evidence="5 6" key="1">
    <citation type="journal article" date="2024" name="G3 (Bethesda)">
        <title>Genome assembly of Hibiscus sabdariffa L. provides insights into metabolisms of medicinal natural products.</title>
        <authorList>
            <person name="Kim T."/>
        </authorList>
    </citation>
    <scope>NUCLEOTIDE SEQUENCE [LARGE SCALE GENOMIC DNA]</scope>
    <source>
        <strain evidence="5">TK-2024</strain>
        <tissue evidence="5">Old leaves</tissue>
    </source>
</reference>
<evidence type="ECO:0000256" key="3">
    <source>
        <dbReference type="ARBA" id="ARBA00023274"/>
    </source>
</evidence>
<dbReference type="InterPro" id="IPR018268">
    <property type="entry name" value="Ribosomal_uS10_CS"/>
</dbReference>
<accession>A0ABR2DAE9</accession>
<evidence type="ECO:0000256" key="2">
    <source>
        <dbReference type="ARBA" id="ARBA00022980"/>
    </source>
</evidence>
<dbReference type="PANTHER" id="PTHR11700">
    <property type="entry name" value="30S RIBOSOMAL PROTEIN S10 FAMILY MEMBER"/>
    <property type="match status" value="1"/>
</dbReference>
<dbReference type="PROSITE" id="PS00361">
    <property type="entry name" value="RIBOSOMAL_S10"/>
    <property type="match status" value="1"/>
</dbReference>
<keyword evidence="6" id="KW-1185">Reference proteome</keyword>
<dbReference type="InterPro" id="IPR036838">
    <property type="entry name" value="Ribosomal_uS10_dom_sf"/>
</dbReference>
<evidence type="ECO:0000313" key="6">
    <source>
        <dbReference type="Proteomes" id="UP001472677"/>
    </source>
</evidence>
<protein>
    <recommendedName>
        <fullName evidence="4">Small ribosomal subunit protein uS10 domain-containing protein</fullName>
    </recommendedName>
</protein>
<comment type="similarity">
    <text evidence="1">Belongs to the universal ribosomal protein uS10 family.</text>
</comment>
<dbReference type="EMBL" id="JBBPBM010000032">
    <property type="protein sequence ID" value="KAK8533751.1"/>
    <property type="molecule type" value="Genomic_DNA"/>
</dbReference>
<name>A0ABR2DAE9_9ROSI</name>
<comment type="caution">
    <text evidence="5">The sequence shown here is derived from an EMBL/GenBank/DDBJ whole genome shotgun (WGS) entry which is preliminary data.</text>
</comment>
<organism evidence="5 6">
    <name type="scientific">Hibiscus sabdariffa</name>
    <name type="common">roselle</name>
    <dbReference type="NCBI Taxonomy" id="183260"/>
    <lineage>
        <taxon>Eukaryota</taxon>
        <taxon>Viridiplantae</taxon>
        <taxon>Streptophyta</taxon>
        <taxon>Embryophyta</taxon>
        <taxon>Tracheophyta</taxon>
        <taxon>Spermatophyta</taxon>
        <taxon>Magnoliopsida</taxon>
        <taxon>eudicotyledons</taxon>
        <taxon>Gunneridae</taxon>
        <taxon>Pentapetalae</taxon>
        <taxon>rosids</taxon>
        <taxon>malvids</taxon>
        <taxon>Malvales</taxon>
        <taxon>Malvaceae</taxon>
        <taxon>Malvoideae</taxon>
        <taxon>Hibiscus</taxon>
    </lineage>
</organism>
<evidence type="ECO:0000259" key="4">
    <source>
        <dbReference type="Pfam" id="PF00338"/>
    </source>
</evidence>
<dbReference type="Gene3D" id="3.30.70.600">
    <property type="entry name" value="Ribosomal protein S10 domain"/>
    <property type="match status" value="1"/>
</dbReference>
<dbReference type="Proteomes" id="UP001472677">
    <property type="component" value="Unassembled WGS sequence"/>
</dbReference>
<proteinExistence type="inferred from homology"/>
<gene>
    <name evidence="5" type="ORF">V6N12_047155</name>
</gene>
<keyword evidence="2" id="KW-0689">Ribosomal protein</keyword>
<evidence type="ECO:0000313" key="5">
    <source>
        <dbReference type="EMBL" id="KAK8533751.1"/>
    </source>
</evidence>
<dbReference type="InterPro" id="IPR001848">
    <property type="entry name" value="Ribosomal_uS10"/>
</dbReference>
<dbReference type="Pfam" id="PF00338">
    <property type="entry name" value="Ribosomal_S10"/>
    <property type="match status" value="1"/>
</dbReference>
<evidence type="ECO:0000256" key="1">
    <source>
        <dbReference type="ARBA" id="ARBA00007102"/>
    </source>
</evidence>